<evidence type="ECO:0000313" key="7">
    <source>
        <dbReference type="EMBL" id="KAJ8281752.1"/>
    </source>
</evidence>
<dbReference type="SMART" id="SM00280">
    <property type="entry name" value="KAZAL"/>
    <property type="match status" value="1"/>
</dbReference>
<evidence type="ECO:0000259" key="6">
    <source>
        <dbReference type="PROSITE" id="PS51465"/>
    </source>
</evidence>
<keyword evidence="2" id="KW-0964">Secreted</keyword>
<feature type="domain" description="Kazal-like" evidence="6">
    <location>
        <begin position="27"/>
        <end position="83"/>
    </location>
</feature>
<dbReference type="EMBL" id="JAFJMO010000003">
    <property type="protein sequence ID" value="KAJ8281752.1"/>
    <property type="molecule type" value="Genomic_DNA"/>
</dbReference>
<dbReference type="GO" id="GO:0030414">
    <property type="term" value="F:peptidase inhibitor activity"/>
    <property type="evidence" value="ECO:0007669"/>
    <property type="project" value="UniProtKB-KW"/>
</dbReference>
<evidence type="ECO:0000256" key="1">
    <source>
        <dbReference type="ARBA" id="ARBA00004613"/>
    </source>
</evidence>
<comment type="subcellular location">
    <subcellularLocation>
        <location evidence="1">Secreted</location>
    </subcellularLocation>
</comment>
<dbReference type="OrthoDB" id="126772at2759"/>
<evidence type="ECO:0000256" key="5">
    <source>
        <dbReference type="SAM" id="SignalP"/>
    </source>
</evidence>
<dbReference type="InterPro" id="IPR036058">
    <property type="entry name" value="Kazal_dom_sf"/>
</dbReference>
<keyword evidence="5" id="KW-0732">Signal</keyword>
<keyword evidence="4" id="KW-1015">Disulfide bond</keyword>
<comment type="caution">
    <text evidence="7">The sequence shown here is derived from an EMBL/GenBank/DDBJ whole genome shotgun (WGS) entry which is preliminary data.</text>
</comment>
<keyword evidence="3" id="KW-0646">Protease inhibitor</keyword>
<dbReference type="AlphaFoldDB" id="A0A9Q1DTX7"/>
<protein>
    <recommendedName>
        <fullName evidence="6">Kazal-like domain-containing protein</fullName>
    </recommendedName>
</protein>
<dbReference type="PANTHER" id="PTHR21312">
    <property type="entry name" value="SERINE PROTEASE INHIBITOR"/>
    <property type="match status" value="1"/>
</dbReference>
<sequence length="87" mass="9694">MKLTILVCTLVLLSVLSVTGRRGRNPRNREADCSEPPDERMCMVSSPVCGDDGVTYKNECILSHHNERKNVNVKVMYIGECRSLSPA</sequence>
<dbReference type="Proteomes" id="UP001152803">
    <property type="component" value="Unassembled WGS sequence"/>
</dbReference>
<proteinExistence type="predicted"/>
<evidence type="ECO:0000256" key="4">
    <source>
        <dbReference type="ARBA" id="ARBA00023157"/>
    </source>
</evidence>
<feature type="chain" id="PRO_5040367975" description="Kazal-like domain-containing protein" evidence="5">
    <location>
        <begin position="21"/>
        <end position="87"/>
    </location>
</feature>
<keyword evidence="8" id="KW-1185">Reference proteome</keyword>
<dbReference type="PROSITE" id="PS51465">
    <property type="entry name" value="KAZAL_2"/>
    <property type="match status" value="1"/>
</dbReference>
<dbReference type="PANTHER" id="PTHR21312:SF28">
    <property type="entry name" value="OVOINHIBITOR-RELATED"/>
    <property type="match status" value="1"/>
</dbReference>
<dbReference type="SUPFAM" id="SSF100895">
    <property type="entry name" value="Kazal-type serine protease inhibitors"/>
    <property type="match status" value="1"/>
</dbReference>
<gene>
    <name evidence="7" type="ORF">COCON_G00042710</name>
</gene>
<evidence type="ECO:0000256" key="3">
    <source>
        <dbReference type="ARBA" id="ARBA00022690"/>
    </source>
</evidence>
<reference evidence="7" key="1">
    <citation type="journal article" date="2023" name="Science">
        <title>Genome structures resolve the early diversification of teleost fishes.</title>
        <authorList>
            <person name="Parey E."/>
            <person name="Louis A."/>
            <person name="Montfort J."/>
            <person name="Bouchez O."/>
            <person name="Roques C."/>
            <person name="Iampietro C."/>
            <person name="Lluch J."/>
            <person name="Castinel A."/>
            <person name="Donnadieu C."/>
            <person name="Desvignes T."/>
            <person name="Floi Bucao C."/>
            <person name="Jouanno E."/>
            <person name="Wen M."/>
            <person name="Mejri S."/>
            <person name="Dirks R."/>
            <person name="Jansen H."/>
            <person name="Henkel C."/>
            <person name="Chen W.J."/>
            <person name="Zahm M."/>
            <person name="Cabau C."/>
            <person name="Klopp C."/>
            <person name="Thompson A.W."/>
            <person name="Robinson-Rechavi M."/>
            <person name="Braasch I."/>
            <person name="Lecointre G."/>
            <person name="Bobe J."/>
            <person name="Postlethwait J.H."/>
            <person name="Berthelot C."/>
            <person name="Roest Crollius H."/>
            <person name="Guiguen Y."/>
        </authorList>
    </citation>
    <scope>NUCLEOTIDE SEQUENCE</scope>
    <source>
        <strain evidence="7">Concon-B</strain>
    </source>
</reference>
<name>A0A9Q1DTX7_CONCO</name>
<evidence type="ECO:0000313" key="8">
    <source>
        <dbReference type="Proteomes" id="UP001152803"/>
    </source>
</evidence>
<dbReference type="GO" id="GO:0005576">
    <property type="term" value="C:extracellular region"/>
    <property type="evidence" value="ECO:0007669"/>
    <property type="project" value="UniProtKB-SubCell"/>
</dbReference>
<organism evidence="7 8">
    <name type="scientific">Conger conger</name>
    <name type="common">Conger eel</name>
    <name type="synonym">Muraena conger</name>
    <dbReference type="NCBI Taxonomy" id="82655"/>
    <lineage>
        <taxon>Eukaryota</taxon>
        <taxon>Metazoa</taxon>
        <taxon>Chordata</taxon>
        <taxon>Craniata</taxon>
        <taxon>Vertebrata</taxon>
        <taxon>Euteleostomi</taxon>
        <taxon>Actinopterygii</taxon>
        <taxon>Neopterygii</taxon>
        <taxon>Teleostei</taxon>
        <taxon>Anguilliformes</taxon>
        <taxon>Congridae</taxon>
        <taxon>Conger</taxon>
    </lineage>
</organism>
<evidence type="ECO:0000256" key="2">
    <source>
        <dbReference type="ARBA" id="ARBA00022525"/>
    </source>
</evidence>
<dbReference type="Pfam" id="PF00050">
    <property type="entry name" value="Kazal_1"/>
    <property type="match status" value="1"/>
</dbReference>
<feature type="signal peptide" evidence="5">
    <location>
        <begin position="1"/>
        <end position="20"/>
    </location>
</feature>
<dbReference type="InterPro" id="IPR002350">
    <property type="entry name" value="Kazal_dom"/>
</dbReference>
<accession>A0A9Q1DTX7</accession>
<dbReference type="Gene3D" id="3.30.60.30">
    <property type="match status" value="1"/>
</dbReference>